<evidence type="ECO:0000313" key="1">
    <source>
        <dbReference type="EMBL" id="QQF82710.1"/>
    </source>
</evidence>
<sequence length="58" mass="6425">MKSIIILIDDKKEKSTLSNEEKSSIRQAVLRNASNNTQLPPEVLADSLIKAFNKISLA</sequence>
<evidence type="ECO:0000313" key="2">
    <source>
        <dbReference type="Proteomes" id="UP000595373"/>
    </source>
</evidence>
<keyword evidence="2" id="KW-1185">Reference proteome</keyword>
<dbReference type="RefSeq" id="WP_157666559.1">
    <property type="nucleotide sequence ID" value="NZ_CP018803.1"/>
</dbReference>
<name>A0A9Q6Z1B7_HISSO</name>
<dbReference type="Proteomes" id="UP000595373">
    <property type="component" value="Chromosome"/>
</dbReference>
<protein>
    <submittedName>
        <fullName evidence="1">Uncharacterized protein</fullName>
    </submittedName>
</protein>
<organism evidence="1 2">
    <name type="scientific">Histophilus somni</name>
    <name type="common">Haemophilus somnus</name>
    <dbReference type="NCBI Taxonomy" id="731"/>
    <lineage>
        <taxon>Bacteria</taxon>
        <taxon>Pseudomonadati</taxon>
        <taxon>Pseudomonadota</taxon>
        <taxon>Gammaproteobacteria</taxon>
        <taxon>Pasteurellales</taxon>
        <taxon>Pasteurellaceae</taxon>
        <taxon>Histophilus</taxon>
    </lineage>
</organism>
<reference evidence="1 2" key="1">
    <citation type="submission" date="2020-12" db="EMBL/GenBank/DDBJ databases">
        <title>ASc-MMNZ-VFA-070.</title>
        <authorList>
            <person name="Schryvers A."/>
            <person name="Mostafa Nazari M."/>
            <person name="Farshchi Andisi V."/>
            <person name="Timsit E."/>
            <person name="Walter Morck D."/>
        </authorList>
    </citation>
    <scope>NUCLEOTIDE SEQUENCE [LARGE SCALE GENOMIC DNA]</scope>
    <source>
        <strain evidence="1 2">ASc-MMNZ-VFA-070</strain>
    </source>
</reference>
<dbReference type="EMBL" id="CP066558">
    <property type="protein sequence ID" value="QQF82710.1"/>
    <property type="molecule type" value="Genomic_DNA"/>
</dbReference>
<accession>A0A9Q6Z1B7</accession>
<gene>
    <name evidence="1" type="ORF">JFL49_01985</name>
</gene>
<proteinExistence type="predicted"/>
<dbReference type="AlphaFoldDB" id="A0A9Q6Z1B7"/>